<evidence type="ECO:0000313" key="2">
    <source>
        <dbReference type="EMBL" id="PWA70234.1"/>
    </source>
</evidence>
<organism evidence="2 3">
    <name type="scientific">Artemisia annua</name>
    <name type="common">Sweet wormwood</name>
    <dbReference type="NCBI Taxonomy" id="35608"/>
    <lineage>
        <taxon>Eukaryota</taxon>
        <taxon>Viridiplantae</taxon>
        <taxon>Streptophyta</taxon>
        <taxon>Embryophyta</taxon>
        <taxon>Tracheophyta</taxon>
        <taxon>Spermatophyta</taxon>
        <taxon>Magnoliopsida</taxon>
        <taxon>eudicotyledons</taxon>
        <taxon>Gunneridae</taxon>
        <taxon>Pentapetalae</taxon>
        <taxon>asterids</taxon>
        <taxon>campanulids</taxon>
        <taxon>Asterales</taxon>
        <taxon>Asteraceae</taxon>
        <taxon>Asteroideae</taxon>
        <taxon>Anthemideae</taxon>
        <taxon>Artemisiinae</taxon>
        <taxon>Artemisia</taxon>
    </lineage>
</organism>
<evidence type="ECO:0000313" key="3">
    <source>
        <dbReference type="Proteomes" id="UP000245207"/>
    </source>
</evidence>
<keyword evidence="3" id="KW-1185">Reference proteome</keyword>
<evidence type="ECO:0000256" key="1">
    <source>
        <dbReference type="SAM" id="MobiDB-lite"/>
    </source>
</evidence>
<reference evidence="2 3" key="1">
    <citation type="journal article" date="2018" name="Mol. Plant">
        <title>The genome of Artemisia annua provides insight into the evolution of Asteraceae family and artemisinin biosynthesis.</title>
        <authorList>
            <person name="Shen Q."/>
            <person name="Zhang L."/>
            <person name="Liao Z."/>
            <person name="Wang S."/>
            <person name="Yan T."/>
            <person name="Shi P."/>
            <person name="Liu M."/>
            <person name="Fu X."/>
            <person name="Pan Q."/>
            <person name="Wang Y."/>
            <person name="Lv Z."/>
            <person name="Lu X."/>
            <person name="Zhang F."/>
            <person name="Jiang W."/>
            <person name="Ma Y."/>
            <person name="Chen M."/>
            <person name="Hao X."/>
            <person name="Li L."/>
            <person name="Tang Y."/>
            <person name="Lv G."/>
            <person name="Zhou Y."/>
            <person name="Sun X."/>
            <person name="Brodelius P.E."/>
            <person name="Rose J.K.C."/>
            <person name="Tang K."/>
        </authorList>
    </citation>
    <scope>NUCLEOTIDE SEQUENCE [LARGE SCALE GENOMIC DNA]</scope>
    <source>
        <strain evidence="3">cv. Huhao1</strain>
        <tissue evidence="2">Leaf</tissue>
    </source>
</reference>
<protein>
    <submittedName>
        <fullName evidence="2">Uncharacterized protein</fullName>
    </submittedName>
</protein>
<gene>
    <name evidence="2" type="ORF">CTI12_AA291030</name>
</gene>
<proteinExistence type="predicted"/>
<name>A0A2U1N9N9_ARTAN</name>
<accession>A0A2U1N9N9</accession>
<feature type="compositionally biased region" description="Basic residues" evidence="1">
    <location>
        <begin position="68"/>
        <end position="84"/>
    </location>
</feature>
<feature type="region of interest" description="Disordered" evidence="1">
    <location>
        <begin position="58"/>
        <end position="102"/>
    </location>
</feature>
<comment type="caution">
    <text evidence="2">The sequence shown here is derived from an EMBL/GenBank/DDBJ whole genome shotgun (WGS) entry which is preliminary data.</text>
</comment>
<sequence>MDRITGYYFRDMLELFRRNIPAPSMERTQILLKRYEIYTAVLTNDEADKRETTLDLENKRETTLDPKTRRREKRKKRKRKKNNIRKFITGHGRSVGSLGEDE</sequence>
<feature type="compositionally biased region" description="Basic and acidic residues" evidence="1">
    <location>
        <begin position="58"/>
        <end position="67"/>
    </location>
</feature>
<dbReference type="Proteomes" id="UP000245207">
    <property type="component" value="Unassembled WGS sequence"/>
</dbReference>
<dbReference type="EMBL" id="PKPP01003280">
    <property type="protein sequence ID" value="PWA70234.1"/>
    <property type="molecule type" value="Genomic_DNA"/>
</dbReference>
<dbReference type="AlphaFoldDB" id="A0A2U1N9N9"/>